<dbReference type="Proteomes" id="UP000196655">
    <property type="component" value="Unassembled WGS sequence"/>
</dbReference>
<keyword evidence="2" id="KW-1185">Reference proteome</keyword>
<dbReference type="AlphaFoldDB" id="A0A211ZL91"/>
<evidence type="ECO:0000313" key="2">
    <source>
        <dbReference type="Proteomes" id="UP000196655"/>
    </source>
</evidence>
<protein>
    <submittedName>
        <fullName evidence="1">Uncharacterized protein</fullName>
    </submittedName>
</protein>
<gene>
    <name evidence="1" type="ORF">BWR60_16595</name>
</gene>
<dbReference type="EMBL" id="NHON01000029">
    <property type="protein sequence ID" value="OWJ66042.1"/>
    <property type="molecule type" value="Genomic_DNA"/>
</dbReference>
<comment type="caution">
    <text evidence="1">The sequence shown here is derived from an EMBL/GenBank/DDBJ whole genome shotgun (WGS) entry which is preliminary data.</text>
</comment>
<accession>A0A211ZL91</accession>
<organism evidence="1 2">
    <name type="scientific">Inquilinus limosus</name>
    <dbReference type="NCBI Taxonomy" id="171674"/>
    <lineage>
        <taxon>Bacteria</taxon>
        <taxon>Pseudomonadati</taxon>
        <taxon>Pseudomonadota</taxon>
        <taxon>Alphaproteobacteria</taxon>
        <taxon>Rhodospirillales</taxon>
        <taxon>Rhodospirillaceae</taxon>
        <taxon>Inquilinus</taxon>
    </lineage>
</organism>
<dbReference type="OrthoDB" id="9822259at2"/>
<sequence length="179" mass="19320">MGWGNAVRRRRVAAISPLIGAALVAACGGADRQVDRQLAGYVGATRAAIEARFGKPLAEEPGAAGSRRLTFYGSSAVHVEGAYEQVEQRTPIDCSTRPRPPSCQKVTVKDGKDYYQSNETEITTVNGDYIPAHLAVWWCSVVFTLNRGGTVTAYEFTPYSPGEKIDCSAVSWAVPRPKP</sequence>
<dbReference type="RefSeq" id="WP_088152138.1">
    <property type="nucleotide sequence ID" value="NZ_NHON01000029.1"/>
</dbReference>
<reference evidence="2" key="1">
    <citation type="submission" date="2017-05" db="EMBL/GenBank/DDBJ databases">
        <authorList>
            <person name="Macchi M."/>
            <person name="Festa S."/>
            <person name="Coppotelli B.M."/>
            <person name="Morelli I.S."/>
        </authorList>
    </citation>
    <scope>NUCLEOTIDE SEQUENCE [LARGE SCALE GENOMIC DNA]</scope>
    <source>
        <strain evidence="2">I</strain>
    </source>
</reference>
<name>A0A211ZL91_9PROT</name>
<proteinExistence type="predicted"/>
<evidence type="ECO:0000313" key="1">
    <source>
        <dbReference type="EMBL" id="OWJ66042.1"/>
    </source>
</evidence>